<gene>
    <name evidence="2" type="ORF">Pph01_20880</name>
</gene>
<dbReference type="RefSeq" id="WP_204072794.1">
    <property type="nucleotide sequence ID" value="NZ_BAABHI010000037.1"/>
</dbReference>
<dbReference type="EMBL" id="BOOP01000008">
    <property type="protein sequence ID" value="GII37085.1"/>
    <property type="molecule type" value="Genomic_DNA"/>
</dbReference>
<dbReference type="Gene3D" id="3.40.1580.10">
    <property type="entry name" value="SMI1/KNR4-like"/>
    <property type="match status" value="1"/>
</dbReference>
<evidence type="ECO:0000259" key="1">
    <source>
        <dbReference type="Pfam" id="PF09346"/>
    </source>
</evidence>
<evidence type="ECO:0000313" key="3">
    <source>
        <dbReference type="Proteomes" id="UP000622547"/>
    </source>
</evidence>
<proteinExistence type="predicted"/>
<organism evidence="2 3">
    <name type="scientific">Planotetraspora phitsanulokensis</name>
    <dbReference type="NCBI Taxonomy" id="575192"/>
    <lineage>
        <taxon>Bacteria</taxon>
        <taxon>Bacillati</taxon>
        <taxon>Actinomycetota</taxon>
        <taxon>Actinomycetes</taxon>
        <taxon>Streptosporangiales</taxon>
        <taxon>Streptosporangiaceae</taxon>
        <taxon>Planotetraspora</taxon>
    </lineage>
</organism>
<evidence type="ECO:0000313" key="2">
    <source>
        <dbReference type="EMBL" id="GII37085.1"/>
    </source>
</evidence>
<name>A0A8J3XDI1_9ACTN</name>
<reference evidence="2 3" key="1">
    <citation type="submission" date="2021-01" db="EMBL/GenBank/DDBJ databases">
        <title>Whole genome shotgun sequence of Planotetraspora phitsanulokensis NBRC 104273.</title>
        <authorList>
            <person name="Komaki H."/>
            <person name="Tamura T."/>
        </authorList>
    </citation>
    <scope>NUCLEOTIDE SEQUENCE [LARGE SCALE GENOMIC DNA]</scope>
    <source>
        <strain evidence="2 3">NBRC 104273</strain>
    </source>
</reference>
<accession>A0A8J3XDI1</accession>
<protein>
    <recommendedName>
        <fullName evidence="1">Knr4/Smi1-like domain-containing protein</fullName>
    </recommendedName>
</protein>
<dbReference type="SUPFAM" id="SSF160631">
    <property type="entry name" value="SMI1/KNR4-like"/>
    <property type="match status" value="1"/>
</dbReference>
<dbReference type="Proteomes" id="UP000622547">
    <property type="component" value="Unassembled WGS sequence"/>
</dbReference>
<keyword evidence="3" id="KW-1185">Reference proteome</keyword>
<feature type="domain" description="Knr4/Smi1-like" evidence="1">
    <location>
        <begin position="38"/>
        <end position="82"/>
    </location>
</feature>
<dbReference type="Pfam" id="PF09346">
    <property type="entry name" value="SMI1_KNR4"/>
    <property type="match status" value="1"/>
</dbReference>
<sequence>MWNVDHILSCLATIAAADPEHERFGAKRHRYALGPILAEAEIDPFEAEHGVTLPEAYREFLTVVGDGGAGPHPGMFTLAESEIRNTAKEDRQITGFPKNGNASAPFLVSTSAATLMSK</sequence>
<dbReference type="InterPro" id="IPR018958">
    <property type="entry name" value="Knr4/Smi1-like_dom"/>
</dbReference>
<dbReference type="AlphaFoldDB" id="A0A8J3XDI1"/>
<comment type="caution">
    <text evidence="2">The sequence shown here is derived from an EMBL/GenBank/DDBJ whole genome shotgun (WGS) entry which is preliminary data.</text>
</comment>
<dbReference type="InterPro" id="IPR037883">
    <property type="entry name" value="Knr4/Smi1-like_sf"/>
</dbReference>